<feature type="domain" description="DNA/pantothenate metabolism flavoprotein C-terminal" evidence="2">
    <location>
        <begin position="172"/>
        <end position="272"/>
    </location>
</feature>
<dbReference type="eggNOG" id="KOG2728">
    <property type="taxonomic scope" value="Eukaryota"/>
</dbReference>
<dbReference type="Proteomes" id="UP000054408">
    <property type="component" value="Unassembled WGS sequence"/>
</dbReference>
<proteinExistence type="inferred from homology"/>
<reference evidence="3 4" key="1">
    <citation type="submission" date="2010-05" db="EMBL/GenBank/DDBJ databases">
        <title>The Genome Sequence of Thecamonas trahens ATCC 50062.</title>
        <authorList>
            <consortium name="The Broad Institute Genome Sequencing Platform"/>
            <person name="Russ C."/>
            <person name="Cuomo C."/>
            <person name="Shea T."/>
            <person name="Young S.K."/>
            <person name="Zeng Q."/>
            <person name="Koehrsen M."/>
            <person name="Haas B."/>
            <person name="Borodovsky M."/>
            <person name="Guigo R."/>
            <person name="Alvarado L."/>
            <person name="Berlin A."/>
            <person name="Bochicchio J."/>
            <person name="Borenstein D."/>
            <person name="Chapman S."/>
            <person name="Chen Z."/>
            <person name="Freedman E."/>
            <person name="Gellesch M."/>
            <person name="Goldberg J."/>
            <person name="Griggs A."/>
            <person name="Gujja S."/>
            <person name="Heilman E."/>
            <person name="Heiman D."/>
            <person name="Hepburn T."/>
            <person name="Howarth C."/>
            <person name="Jen D."/>
            <person name="Larson L."/>
            <person name="Mehta T."/>
            <person name="Park D."/>
            <person name="Pearson M."/>
            <person name="Roberts A."/>
            <person name="Saif S."/>
            <person name="Shenoy N."/>
            <person name="Sisk P."/>
            <person name="Stolte C."/>
            <person name="Sykes S."/>
            <person name="Thomson T."/>
            <person name="Walk T."/>
            <person name="White J."/>
            <person name="Yandava C."/>
            <person name="Burger G."/>
            <person name="Gray M.W."/>
            <person name="Holland P.W.H."/>
            <person name="King N."/>
            <person name="Lang F.B.F."/>
            <person name="Roger A.J."/>
            <person name="Ruiz-Trillo I."/>
            <person name="Lander E."/>
            <person name="Nusbaum C."/>
        </authorList>
    </citation>
    <scope>NUCLEOTIDE SEQUENCE [LARGE SCALE GENOMIC DNA]</scope>
    <source>
        <strain evidence="3 4">ATCC 50062</strain>
    </source>
</reference>
<dbReference type="InterPro" id="IPR007085">
    <property type="entry name" value="DNA/pantothenate-metab_flavo_C"/>
</dbReference>
<dbReference type="OMA" id="LERYQHH"/>
<evidence type="ECO:0000256" key="1">
    <source>
        <dbReference type="ARBA" id="ARBA00005703"/>
    </source>
</evidence>
<dbReference type="RefSeq" id="XP_013759656.1">
    <property type="nucleotide sequence ID" value="XM_013904202.1"/>
</dbReference>
<sequence length="317" mass="33859">MAAIADTAAPAESAVAYFEGEATAPEWLEKAAGQVEAFVAASDEVLTVVVTSGGTMVPLERRTVRFVDNFSTGTRGSRSAEAFLAAGYRVVFLHRAGSKRPYLSQMSMEALFDADGPGALVETGDGSLLVPNESPVVACVRARRAAKASGMLLEIPFVTVEDYLWLLRRVAQCVESLGARAMMYLAAAVSDYYVPTAAMPEHKIQSSAEALVLELEPVPKMLGALHAEWAPAALVVSFKLETDAALVEAKARRAIAKYGVNLVVANRLDNRNELVHVVHADASRPVVDVSPGAPGEPIEIQLVQTLKAEHEAFVRNS</sequence>
<dbReference type="AlphaFoldDB" id="A0A0L0D7N6"/>
<evidence type="ECO:0000313" key="3">
    <source>
        <dbReference type="EMBL" id="KNC47318.1"/>
    </source>
</evidence>
<gene>
    <name evidence="3" type="ORF">AMSG_03751</name>
</gene>
<dbReference type="InterPro" id="IPR035929">
    <property type="entry name" value="CoaB-like_sf"/>
</dbReference>
<protein>
    <submittedName>
        <fullName evidence="3">Phosphopantothenate-cysteine ligase</fullName>
    </submittedName>
</protein>
<evidence type="ECO:0000259" key="2">
    <source>
        <dbReference type="Pfam" id="PF04127"/>
    </source>
</evidence>
<keyword evidence="4" id="KW-1185">Reference proteome</keyword>
<dbReference type="GO" id="GO:0015937">
    <property type="term" value="P:coenzyme A biosynthetic process"/>
    <property type="evidence" value="ECO:0007669"/>
    <property type="project" value="UniProtKB-ARBA"/>
</dbReference>
<dbReference type="GeneID" id="25563325"/>
<dbReference type="OrthoDB" id="70224at2759"/>
<dbReference type="PANTHER" id="PTHR12290">
    <property type="entry name" value="CORNICHON-RELATED"/>
    <property type="match status" value="1"/>
</dbReference>
<evidence type="ECO:0000313" key="4">
    <source>
        <dbReference type="Proteomes" id="UP000054408"/>
    </source>
</evidence>
<dbReference type="Gene3D" id="3.40.50.10300">
    <property type="entry name" value="CoaB-like"/>
    <property type="match status" value="1"/>
</dbReference>
<name>A0A0L0D7N6_THETB</name>
<keyword evidence="3" id="KW-0436">Ligase</keyword>
<comment type="similarity">
    <text evidence="1">Belongs to the PPC synthetase family.</text>
</comment>
<organism evidence="3 4">
    <name type="scientific">Thecamonas trahens ATCC 50062</name>
    <dbReference type="NCBI Taxonomy" id="461836"/>
    <lineage>
        <taxon>Eukaryota</taxon>
        <taxon>Apusozoa</taxon>
        <taxon>Apusomonadida</taxon>
        <taxon>Apusomonadidae</taxon>
        <taxon>Thecamonas</taxon>
    </lineage>
</organism>
<dbReference type="Pfam" id="PF04127">
    <property type="entry name" value="DFP"/>
    <property type="match status" value="1"/>
</dbReference>
<dbReference type="SUPFAM" id="SSF102645">
    <property type="entry name" value="CoaB-like"/>
    <property type="match status" value="1"/>
</dbReference>
<dbReference type="EMBL" id="GL349446">
    <property type="protein sequence ID" value="KNC47318.1"/>
    <property type="molecule type" value="Genomic_DNA"/>
</dbReference>
<accession>A0A0L0D7N6</accession>
<dbReference type="GO" id="GO:0016874">
    <property type="term" value="F:ligase activity"/>
    <property type="evidence" value="ECO:0007669"/>
    <property type="project" value="UniProtKB-KW"/>
</dbReference>
<dbReference type="STRING" id="461836.A0A0L0D7N6"/>